<reference evidence="2" key="1">
    <citation type="submission" date="2018-05" db="EMBL/GenBank/DDBJ databases">
        <authorList>
            <person name="Lanie J.A."/>
            <person name="Ng W.-L."/>
            <person name="Kazmierczak K.M."/>
            <person name="Andrzejewski T.M."/>
            <person name="Davidsen T.M."/>
            <person name="Wayne K.J."/>
            <person name="Tettelin H."/>
            <person name="Glass J.I."/>
            <person name="Rusch D."/>
            <person name="Podicherti R."/>
            <person name="Tsui H.-C.T."/>
            <person name="Winkler M.E."/>
        </authorList>
    </citation>
    <scope>NUCLEOTIDE SEQUENCE</scope>
</reference>
<keyword evidence="1" id="KW-0472">Membrane</keyword>
<evidence type="ECO:0000313" key="2">
    <source>
        <dbReference type="EMBL" id="SVA50909.1"/>
    </source>
</evidence>
<evidence type="ECO:0000256" key="1">
    <source>
        <dbReference type="SAM" id="Phobius"/>
    </source>
</evidence>
<keyword evidence="1" id="KW-0812">Transmembrane</keyword>
<protein>
    <recommendedName>
        <fullName evidence="3">DUF4760 domain-containing protein</fullName>
    </recommendedName>
</protein>
<proteinExistence type="predicted"/>
<gene>
    <name evidence="2" type="ORF">METZ01_LOCUS103763</name>
</gene>
<dbReference type="AlphaFoldDB" id="A0A381WEF6"/>
<organism evidence="2">
    <name type="scientific">marine metagenome</name>
    <dbReference type="NCBI Taxonomy" id="408172"/>
    <lineage>
        <taxon>unclassified sequences</taxon>
        <taxon>metagenomes</taxon>
        <taxon>ecological metagenomes</taxon>
    </lineage>
</organism>
<accession>A0A381WEF6</accession>
<evidence type="ECO:0008006" key="3">
    <source>
        <dbReference type="Google" id="ProtNLM"/>
    </source>
</evidence>
<feature type="transmembrane region" description="Helical" evidence="1">
    <location>
        <begin position="6"/>
        <end position="27"/>
    </location>
</feature>
<dbReference type="EMBL" id="UINC01011549">
    <property type="protein sequence ID" value="SVA50909.1"/>
    <property type="molecule type" value="Genomic_DNA"/>
</dbReference>
<keyword evidence="1" id="KW-1133">Transmembrane helix</keyword>
<sequence length="170" mass="19549">MDWIAVGAIAEIVGAIALVLTLAYLALQVNHSTQAARRAAAERAVDSVREWNRSLLDNPDVADVYWKGTEGIENLSNQRERSQFGVMSFNLFKTCEQLHYQHMVGSMESAMWTGYEWQMRGNLLYPGHMQWWQERRHAFSQEFQDFISHLTPDTERVFNPPGRVATENDS</sequence>
<name>A0A381WEF6_9ZZZZ</name>